<feature type="domain" description="CHAD" evidence="1">
    <location>
        <begin position="16"/>
        <end position="299"/>
    </location>
</feature>
<dbReference type="PROSITE" id="PS51708">
    <property type="entry name" value="CHAD"/>
    <property type="match status" value="1"/>
</dbReference>
<dbReference type="AlphaFoldDB" id="A0AAQ2Y361"/>
<evidence type="ECO:0000259" key="1">
    <source>
        <dbReference type="PROSITE" id="PS51708"/>
    </source>
</evidence>
<dbReference type="RefSeq" id="WP_274291327.1">
    <property type="nucleotide sequence ID" value="NZ_CP117989.1"/>
</dbReference>
<sequence length="310" mass="36391">MGIFRKPPFAWNLHTESDLSFTLPRFFAHEFCHVRQLELGVARGSDPEFNHQYRVTLRRIHSLSLLLKDVLPPFEHRLLKRHIRTLMKQTNQLRDLDVFVSDAPYYLNKHPEQKEALKSVFAHISNLQTKEQQRVSEWLKSDCYHKTCILIENSLQRSRVYEPKHEVGKAMDLANLKITQHFQKVIKVSHGLTTESKDSKIHALRIECKKLRYLLDYFSPLYDSALHKANIKQLKHLQDSLGIFNDTSSQIAFFRFQKSQSCVEKPQRKAIKALLKTVKDHHYNSKQTIFLDLAAFRKRIETANVLALYS</sequence>
<dbReference type="InterPro" id="IPR038186">
    <property type="entry name" value="CHAD_dom_sf"/>
</dbReference>
<dbReference type="InterPro" id="IPR007899">
    <property type="entry name" value="CHAD_dom"/>
</dbReference>
<gene>
    <name evidence="2" type="ORF">PUN50_22380</name>
</gene>
<proteinExistence type="predicted"/>
<dbReference type="EMBL" id="CP117989">
    <property type="protein sequence ID" value="WDG10129.1"/>
    <property type="molecule type" value="Genomic_DNA"/>
</dbReference>
<reference evidence="2" key="1">
    <citation type="submission" date="2023-02" db="EMBL/GenBank/DDBJ databases">
        <title>Isolation, identification, and genome analysis of Vibrio campbellii in the Penaeus vannamei larvae stage.</title>
        <authorList>
            <person name="Huang T."/>
            <person name="Zhang B."/>
        </authorList>
    </citation>
    <scope>NUCLEOTIDE SEQUENCE</scope>
    <source>
        <strain evidence="2">20220413_1</strain>
    </source>
</reference>
<dbReference type="Gene3D" id="1.40.20.10">
    <property type="entry name" value="CHAD domain"/>
    <property type="match status" value="1"/>
</dbReference>
<dbReference type="Proteomes" id="UP001219537">
    <property type="component" value="Chromosome 2"/>
</dbReference>
<dbReference type="Pfam" id="PF05235">
    <property type="entry name" value="CHAD"/>
    <property type="match status" value="1"/>
</dbReference>
<evidence type="ECO:0000313" key="2">
    <source>
        <dbReference type="EMBL" id="WDG10129.1"/>
    </source>
</evidence>
<dbReference type="PANTHER" id="PTHR39339:SF1">
    <property type="entry name" value="CHAD DOMAIN-CONTAINING PROTEIN"/>
    <property type="match status" value="1"/>
</dbReference>
<evidence type="ECO:0000313" key="3">
    <source>
        <dbReference type="Proteomes" id="UP001219537"/>
    </source>
</evidence>
<organism evidence="2 3">
    <name type="scientific">Vibrio campbellii</name>
    <dbReference type="NCBI Taxonomy" id="680"/>
    <lineage>
        <taxon>Bacteria</taxon>
        <taxon>Pseudomonadati</taxon>
        <taxon>Pseudomonadota</taxon>
        <taxon>Gammaproteobacteria</taxon>
        <taxon>Vibrionales</taxon>
        <taxon>Vibrionaceae</taxon>
        <taxon>Vibrio</taxon>
    </lineage>
</organism>
<dbReference type="PANTHER" id="PTHR39339">
    <property type="entry name" value="SLR1444 PROTEIN"/>
    <property type="match status" value="1"/>
</dbReference>
<accession>A0AAQ2Y361</accession>
<protein>
    <submittedName>
        <fullName evidence="2">CHAD domain-containing protein</fullName>
    </submittedName>
</protein>
<name>A0AAQ2Y361_9VIBR</name>
<dbReference type="SMART" id="SM00880">
    <property type="entry name" value="CHAD"/>
    <property type="match status" value="1"/>
</dbReference>